<dbReference type="RefSeq" id="WP_153068677.1">
    <property type="nucleotide sequence ID" value="NZ_JBFAUK010000006.1"/>
</dbReference>
<organism evidence="1 2">
    <name type="scientific">Streptomyces orinoci</name>
    <name type="common">Streptoverticillium orinoci</name>
    <dbReference type="NCBI Taxonomy" id="67339"/>
    <lineage>
        <taxon>Bacteria</taxon>
        <taxon>Bacillati</taxon>
        <taxon>Actinomycetota</taxon>
        <taxon>Actinomycetes</taxon>
        <taxon>Kitasatosporales</taxon>
        <taxon>Streptomycetaceae</taxon>
        <taxon>Streptomyces</taxon>
    </lineage>
</organism>
<comment type="caution">
    <text evidence="1">The sequence shown here is derived from an EMBL/GenBank/DDBJ whole genome shotgun (WGS) entry which is preliminary data.</text>
</comment>
<dbReference type="EMBL" id="JBFAUK010000006">
    <property type="protein sequence ID" value="MEV5506841.1"/>
    <property type="molecule type" value="Genomic_DNA"/>
</dbReference>
<name>A0ABV3JVC8_STRON</name>
<evidence type="ECO:0000313" key="1">
    <source>
        <dbReference type="EMBL" id="MEV5506841.1"/>
    </source>
</evidence>
<accession>A0ABV3JVC8</accession>
<dbReference type="Proteomes" id="UP001552594">
    <property type="component" value="Unassembled WGS sequence"/>
</dbReference>
<dbReference type="Pfam" id="PF24689">
    <property type="entry name" value="TriTu"/>
    <property type="match status" value="1"/>
</dbReference>
<keyword evidence="2" id="KW-1185">Reference proteome</keyword>
<gene>
    <name evidence="1" type="ORF">AB0L16_10225</name>
</gene>
<protein>
    <submittedName>
        <fullName evidence="1">Uncharacterized protein</fullName>
    </submittedName>
</protein>
<sequence>MDDNSATLRQAGWEVTLDVTRVEWQERSVSLAIDNEQFVGQFTFWGSGAIELACAEVATGELWHEHREAFTEDNLREALEGLLNRLGAVAECSHVPDSGRRAASGKN</sequence>
<reference evidence="1 2" key="1">
    <citation type="submission" date="2024-06" db="EMBL/GenBank/DDBJ databases">
        <title>The Natural Products Discovery Center: Release of the First 8490 Sequenced Strains for Exploring Actinobacteria Biosynthetic Diversity.</title>
        <authorList>
            <person name="Kalkreuter E."/>
            <person name="Kautsar S.A."/>
            <person name="Yang D."/>
            <person name="Bader C.D."/>
            <person name="Teijaro C.N."/>
            <person name="Fluegel L."/>
            <person name="Davis C.M."/>
            <person name="Simpson J.R."/>
            <person name="Lauterbach L."/>
            <person name="Steele A.D."/>
            <person name="Gui C."/>
            <person name="Meng S."/>
            <person name="Li G."/>
            <person name="Viehrig K."/>
            <person name="Ye F."/>
            <person name="Su P."/>
            <person name="Kiefer A.F."/>
            <person name="Nichols A."/>
            <person name="Cepeda A.J."/>
            <person name="Yan W."/>
            <person name="Fan B."/>
            <person name="Jiang Y."/>
            <person name="Adhikari A."/>
            <person name="Zheng C.-J."/>
            <person name="Schuster L."/>
            <person name="Cowan T.M."/>
            <person name="Smanski M.J."/>
            <person name="Chevrette M.G."/>
            <person name="De Carvalho L.P.S."/>
            <person name="Shen B."/>
        </authorList>
    </citation>
    <scope>NUCLEOTIDE SEQUENCE [LARGE SCALE GENOMIC DNA]</scope>
    <source>
        <strain evidence="1 2">NPDC052347</strain>
    </source>
</reference>
<dbReference type="InterPro" id="IPR057062">
    <property type="entry name" value="TriTu"/>
</dbReference>
<evidence type="ECO:0000313" key="2">
    <source>
        <dbReference type="Proteomes" id="UP001552594"/>
    </source>
</evidence>
<proteinExistence type="predicted"/>